<evidence type="ECO:0008006" key="8">
    <source>
        <dbReference type="Google" id="ProtNLM"/>
    </source>
</evidence>
<dbReference type="EMBL" id="BAET01000014">
    <property type="protein sequence ID" value="GAB55790.1"/>
    <property type="molecule type" value="Genomic_DNA"/>
</dbReference>
<keyword evidence="7" id="KW-1185">Reference proteome</keyword>
<dbReference type="GO" id="GO:0016740">
    <property type="term" value="F:transferase activity"/>
    <property type="evidence" value="ECO:0007669"/>
    <property type="project" value="UniProtKB-ARBA"/>
</dbReference>
<dbReference type="Pfam" id="PF04191">
    <property type="entry name" value="PEMT"/>
    <property type="match status" value="1"/>
</dbReference>
<gene>
    <name evidence="6" type="ORF">GPUN_1674</name>
</gene>
<dbReference type="PANTHER" id="PTHR12714">
    <property type="entry name" value="PROTEIN-S ISOPRENYLCYSTEINE O-METHYLTRANSFERASE"/>
    <property type="match status" value="1"/>
</dbReference>
<comment type="subcellular location">
    <subcellularLocation>
        <location evidence="1">Endomembrane system</location>
        <topology evidence="1">Multi-pass membrane protein</topology>
    </subcellularLocation>
</comment>
<proteinExistence type="predicted"/>
<dbReference type="RefSeq" id="WP_006005216.1">
    <property type="nucleotide sequence ID" value="NZ_BAET01000014.1"/>
</dbReference>
<dbReference type="GO" id="GO:0012505">
    <property type="term" value="C:endomembrane system"/>
    <property type="evidence" value="ECO:0007669"/>
    <property type="project" value="UniProtKB-SubCell"/>
</dbReference>
<dbReference type="InterPro" id="IPR007318">
    <property type="entry name" value="Phopholipid_MeTrfase"/>
</dbReference>
<keyword evidence="3 5" id="KW-1133">Transmembrane helix</keyword>
<evidence type="ECO:0000256" key="3">
    <source>
        <dbReference type="ARBA" id="ARBA00022989"/>
    </source>
</evidence>
<comment type="caution">
    <text evidence="6">The sequence shown here is derived from an EMBL/GenBank/DDBJ whole genome shotgun (WGS) entry which is preliminary data.</text>
</comment>
<protein>
    <recommendedName>
        <fullName evidence="8">Steroid 5-alpha reductase C-terminal domain-containing protein</fullName>
    </recommendedName>
</protein>
<dbReference type="OrthoDB" id="9811969at2"/>
<dbReference type="Proteomes" id="UP000053586">
    <property type="component" value="Unassembled WGS sequence"/>
</dbReference>
<feature type="transmembrane region" description="Helical" evidence="5">
    <location>
        <begin position="73"/>
        <end position="97"/>
    </location>
</feature>
<dbReference type="Gene3D" id="1.20.120.1630">
    <property type="match status" value="1"/>
</dbReference>
<evidence type="ECO:0000313" key="7">
    <source>
        <dbReference type="Proteomes" id="UP000053586"/>
    </source>
</evidence>
<keyword evidence="4 5" id="KW-0472">Membrane</keyword>
<evidence type="ECO:0000313" key="6">
    <source>
        <dbReference type="EMBL" id="GAB55790.1"/>
    </source>
</evidence>
<evidence type="ECO:0000256" key="4">
    <source>
        <dbReference type="ARBA" id="ARBA00023136"/>
    </source>
</evidence>
<feature type="transmembrane region" description="Helical" evidence="5">
    <location>
        <begin position="42"/>
        <end position="61"/>
    </location>
</feature>
<dbReference type="PANTHER" id="PTHR12714:SF9">
    <property type="entry name" value="PROTEIN-S-ISOPRENYLCYSTEINE O-METHYLTRANSFERASE"/>
    <property type="match status" value="1"/>
</dbReference>
<sequence>MPLFLAANLCLFAILGRIGIQFYYTKDLGVRLLKPSAPLSEIVAGCTFVCAFILSLVLIALNSDGLFTINISLPLRLMWVGVSAGLVGILITIIAQIQMGRSWRIGVDTNEETSLITTGLYFRSRNSTYLGIALYWLGICITFTHPLMWACAIVCWLSIEFIVRKMEEPYLLNCHGQKFADYINKTNRYLL</sequence>
<accession>H5TBW3</accession>
<dbReference type="AlphaFoldDB" id="H5TBW3"/>
<feature type="transmembrane region" description="Helical" evidence="5">
    <location>
        <begin position="133"/>
        <end position="159"/>
    </location>
</feature>
<reference evidence="6 7" key="2">
    <citation type="journal article" date="2017" name="Antonie Van Leeuwenhoek">
        <title>Rhizobium rhizosphaerae sp. nov., a novel species isolated from rice rhizosphere.</title>
        <authorList>
            <person name="Zhao J.J."/>
            <person name="Zhang J."/>
            <person name="Zhang R.J."/>
            <person name="Zhang C.W."/>
            <person name="Yin H.Q."/>
            <person name="Zhang X.X."/>
        </authorList>
    </citation>
    <scope>NUCLEOTIDE SEQUENCE [LARGE SCALE GENOMIC DNA]</scope>
    <source>
        <strain evidence="6 7">ACAM 611</strain>
    </source>
</reference>
<keyword evidence="2 5" id="KW-0812">Transmembrane</keyword>
<evidence type="ECO:0000256" key="5">
    <source>
        <dbReference type="SAM" id="Phobius"/>
    </source>
</evidence>
<reference evidence="6 7" key="1">
    <citation type="journal article" date="2012" name="J. Bacteriol.">
        <title>Genome sequence of proteorhodopsin-containing sea ice bacterium Glaciecola punicea ACAM 611T.</title>
        <authorList>
            <person name="Qin Q.-L."/>
            <person name="Xie B.-B."/>
            <person name="Shu Y.-L."/>
            <person name="Rong J.-C."/>
            <person name="Zhao D.-L."/>
            <person name="Zhang X.-Y."/>
            <person name="Chen X.-L."/>
            <person name="Zhou B.-C."/>
            <person name="Zhanga Y.-Z."/>
        </authorList>
    </citation>
    <scope>NUCLEOTIDE SEQUENCE [LARGE SCALE GENOMIC DNA]</scope>
    <source>
        <strain evidence="6 7">ACAM 611</strain>
    </source>
</reference>
<dbReference type="eggNOG" id="COG2020">
    <property type="taxonomic scope" value="Bacteria"/>
</dbReference>
<name>H5TBW3_9ALTE</name>
<evidence type="ECO:0000256" key="1">
    <source>
        <dbReference type="ARBA" id="ARBA00004127"/>
    </source>
</evidence>
<organism evidence="6 7">
    <name type="scientific">Glaciecola punicea ACAM 611</name>
    <dbReference type="NCBI Taxonomy" id="1121923"/>
    <lineage>
        <taxon>Bacteria</taxon>
        <taxon>Pseudomonadati</taxon>
        <taxon>Pseudomonadota</taxon>
        <taxon>Gammaproteobacteria</taxon>
        <taxon>Alteromonadales</taxon>
        <taxon>Alteromonadaceae</taxon>
        <taxon>Glaciecola</taxon>
    </lineage>
</organism>
<evidence type="ECO:0000256" key="2">
    <source>
        <dbReference type="ARBA" id="ARBA00022692"/>
    </source>
</evidence>